<dbReference type="HOGENOM" id="CLU_2889318_0_0_1"/>
<evidence type="ECO:0000313" key="1">
    <source>
        <dbReference type="EnsemblPlants" id="OBART02G15800.1"/>
    </source>
</evidence>
<dbReference type="Gramene" id="OBART02G15800.1">
    <property type="protein sequence ID" value="OBART02G15800.1"/>
    <property type="gene ID" value="OBART02G15800"/>
</dbReference>
<dbReference type="EnsemblPlants" id="OBART02G15800.1">
    <property type="protein sequence ID" value="OBART02G15800.1"/>
    <property type="gene ID" value="OBART02G15800"/>
</dbReference>
<accession>A0A0D3F4V7</accession>
<reference evidence="1" key="2">
    <citation type="submission" date="2015-03" db="UniProtKB">
        <authorList>
            <consortium name="EnsemblPlants"/>
        </authorList>
    </citation>
    <scope>IDENTIFICATION</scope>
</reference>
<dbReference type="PaxDb" id="65489-OBART02G15800.1"/>
<reference evidence="1" key="1">
    <citation type="journal article" date="2009" name="Rice">
        <title>De Novo Next Generation Sequencing of Plant Genomes.</title>
        <authorList>
            <person name="Rounsley S."/>
            <person name="Marri P.R."/>
            <person name="Yu Y."/>
            <person name="He R."/>
            <person name="Sisneros N."/>
            <person name="Goicoechea J.L."/>
            <person name="Lee S.J."/>
            <person name="Angelova A."/>
            <person name="Kudrna D."/>
            <person name="Luo M."/>
            <person name="Affourtit J."/>
            <person name="Desany B."/>
            <person name="Knight J."/>
            <person name="Niazi F."/>
            <person name="Egholm M."/>
            <person name="Wing R.A."/>
        </authorList>
    </citation>
    <scope>NUCLEOTIDE SEQUENCE [LARGE SCALE GENOMIC DNA]</scope>
    <source>
        <strain evidence="1">cv. IRGC 105608</strain>
    </source>
</reference>
<sequence length="63" mass="6799">MERRDVPPQFAAALDGLHVLHLLAPKAATMARTDASAARPTRGFAPRPRSDMLLWMDLACGVG</sequence>
<protein>
    <submittedName>
        <fullName evidence="1">Uncharacterized protein</fullName>
    </submittedName>
</protein>
<evidence type="ECO:0000313" key="2">
    <source>
        <dbReference type="Proteomes" id="UP000026960"/>
    </source>
</evidence>
<organism evidence="1">
    <name type="scientific">Oryza barthii</name>
    <dbReference type="NCBI Taxonomy" id="65489"/>
    <lineage>
        <taxon>Eukaryota</taxon>
        <taxon>Viridiplantae</taxon>
        <taxon>Streptophyta</taxon>
        <taxon>Embryophyta</taxon>
        <taxon>Tracheophyta</taxon>
        <taxon>Spermatophyta</taxon>
        <taxon>Magnoliopsida</taxon>
        <taxon>Liliopsida</taxon>
        <taxon>Poales</taxon>
        <taxon>Poaceae</taxon>
        <taxon>BOP clade</taxon>
        <taxon>Oryzoideae</taxon>
        <taxon>Oryzeae</taxon>
        <taxon>Oryzinae</taxon>
        <taxon>Oryza</taxon>
    </lineage>
</organism>
<keyword evidence="2" id="KW-1185">Reference proteome</keyword>
<name>A0A0D3F4V7_9ORYZ</name>
<dbReference type="Proteomes" id="UP000026960">
    <property type="component" value="Chromosome 2"/>
</dbReference>
<dbReference type="AlphaFoldDB" id="A0A0D3F4V7"/>
<proteinExistence type="predicted"/>